<protein>
    <recommendedName>
        <fullName evidence="3">Tail assembly chaperone</fullName>
    </recommendedName>
</protein>
<proteinExistence type="predicted"/>
<dbReference type="RefSeq" id="WP_183927661.1">
    <property type="nucleotide sequence ID" value="NZ_JACIGM010000011.1"/>
</dbReference>
<evidence type="ECO:0008006" key="3">
    <source>
        <dbReference type="Google" id="ProtNLM"/>
    </source>
</evidence>
<organism evidence="1 2">
    <name type="scientific">Rhizobium mongolense</name>
    <dbReference type="NCBI Taxonomy" id="57676"/>
    <lineage>
        <taxon>Bacteria</taxon>
        <taxon>Pseudomonadati</taxon>
        <taxon>Pseudomonadota</taxon>
        <taxon>Alphaproteobacteria</taxon>
        <taxon>Hyphomicrobiales</taxon>
        <taxon>Rhizobiaceae</taxon>
        <taxon>Rhizobium/Agrobacterium group</taxon>
        <taxon>Rhizobium</taxon>
    </lineage>
</organism>
<evidence type="ECO:0000313" key="2">
    <source>
        <dbReference type="Proteomes" id="UP000533641"/>
    </source>
</evidence>
<accession>A0A7W6WG98</accession>
<sequence length="124" mass="13435">MSAALAKAKEHFSSIPRRHVDVPEWGEKGKPLRVYYGALSVSGRRKCWRDDAGKTVDGNIAVVRAVLFHATDGAGTRLFDDLDEHALTYEVDSDVVSRVGALILGFVKGEPVKALDEVEGAKNG</sequence>
<reference evidence="1 2" key="1">
    <citation type="submission" date="2020-08" db="EMBL/GenBank/DDBJ databases">
        <title>Genomic Encyclopedia of Type Strains, Phase IV (KMG-V): Genome sequencing to study the core and pangenomes of soil and plant-associated prokaryotes.</title>
        <authorList>
            <person name="Whitman W."/>
        </authorList>
    </citation>
    <scope>NUCLEOTIDE SEQUENCE [LARGE SCALE GENOMIC DNA]</scope>
    <source>
        <strain evidence="1 2">SEMIA 402</strain>
    </source>
</reference>
<dbReference type="EMBL" id="JACIGM010000011">
    <property type="protein sequence ID" value="MBB4277026.1"/>
    <property type="molecule type" value="Genomic_DNA"/>
</dbReference>
<dbReference type="AlphaFoldDB" id="A0A7W6WG98"/>
<evidence type="ECO:0000313" key="1">
    <source>
        <dbReference type="EMBL" id="MBB4277026.1"/>
    </source>
</evidence>
<gene>
    <name evidence="1" type="ORF">GGE12_004824</name>
</gene>
<dbReference type="Proteomes" id="UP000533641">
    <property type="component" value="Unassembled WGS sequence"/>
</dbReference>
<comment type="caution">
    <text evidence="1">The sequence shown here is derived from an EMBL/GenBank/DDBJ whole genome shotgun (WGS) entry which is preliminary data.</text>
</comment>
<name>A0A7W6WG98_9HYPH</name>